<dbReference type="RefSeq" id="WP_379904248.1">
    <property type="nucleotide sequence ID" value="NZ_JBHRTR010000034.1"/>
</dbReference>
<feature type="domain" description="Hydantoinase B/oxoprolinase" evidence="2">
    <location>
        <begin position="15"/>
        <end position="531"/>
    </location>
</feature>
<proteinExistence type="predicted"/>
<gene>
    <name evidence="3" type="ORF">ACFOGJ_21060</name>
</gene>
<evidence type="ECO:0000313" key="4">
    <source>
        <dbReference type="Proteomes" id="UP001595528"/>
    </source>
</evidence>
<evidence type="ECO:0000313" key="3">
    <source>
        <dbReference type="EMBL" id="MFC3229752.1"/>
    </source>
</evidence>
<reference evidence="4" key="1">
    <citation type="journal article" date="2019" name="Int. J. Syst. Evol. Microbiol.">
        <title>The Global Catalogue of Microorganisms (GCM) 10K type strain sequencing project: providing services to taxonomists for standard genome sequencing and annotation.</title>
        <authorList>
            <consortium name="The Broad Institute Genomics Platform"/>
            <consortium name="The Broad Institute Genome Sequencing Center for Infectious Disease"/>
            <person name="Wu L."/>
            <person name="Ma J."/>
        </authorList>
    </citation>
    <scope>NUCLEOTIDE SEQUENCE [LARGE SCALE GENOMIC DNA]</scope>
    <source>
        <strain evidence="4">KCTC 42964</strain>
    </source>
</reference>
<dbReference type="EMBL" id="JBHRTR010000034">
    <property type="protein sequence ID" value="MFC3229752.1"/>
    <property type="molecule type" value="Genomic_DNA"/>
</dbReference>
<dbReference type="PANTHER" id="PTHR11365:SF23">
    <property type="entry name" value="HYPOTHETICAL 5-OXOPROLINASE (EUROFUNG)-RELATED"/>
    <property type="match status" value="1"/>
</dbReference>
<dbReference type="PANTHER" id="PTHR11365">
    <property type="entry name" value="5-OXOPROLINASE RELATED"/>
    <property type="match status" value="1"/>
</dbReference>
<dbReference type="Proteomes" id="UP001595528">
    <property type="component" value="Unassembled WGS sequence"/>
</dbReference>
<protein>
    <submittedName>
        <fullName evidence="3">Hydantoinase B/oxoprolinase family protein</fullName>
    </submittedName>
</protein>
<sequence>MTDSIPQEDGLSTVDRAVIIQALVAATREMGAKLIRSAHSPIVREAADCSAALLDPAGNVVAQAELIPMQLGSISHTFGPCAAATPPEELVEGDFYISNDPYHGGQHVPDIFLFTPIFLDGILIGFSATVAHHIDLGGGKPGLNPEASDVHQEGIIFPPSRYNLARDWQGGPLERFIRANVRMPDATIGDLDAQFAANAIGATRLTELCRKHGPAKVQAAMSEVLDYSERRIRAAIAACPDGVYVGEDAMDDDGLGSGPVKVRATVTVSGSDVAIDFAGSSDQVKSNMNSPFASTVAAAVSCVKSVMTSADIPYNSGAVRPITVTAPYGSLLNPKPPAPVRARLLPTYRVFDAVMRALAQALPEKVIASGYDTTIASCLSHLGPEGYSIYLEIFGGGYGAGPHNDGCDAVDSPLSNCSNIPVESLDMTYPFFRVAEYALVPGSAGSGRHRGGLGFRRTYEILDEEVTFATYGDRFRLPPEGLFGGAPGACAQTLVERGNERIPLASKQSFALRAGDRLVMTTGGGAGYGPPQDRPPALAEADRADGFTAPEVPA</sequence>
<organism evidence="3 4">
    <name type="scientific">Marinibaculum pumilum</name>
    <dbReference type="NCBI Taxonomy" id="1766165"/>
    <lineage>
        <taxon>Bacteria</taxon>
        <taxon>Pseudomonadati</taxon>
        <taxon>Pseudomonadota</taxon>
        <taxon>Alphaproteobacteria</taxon>
        <taxon>Rhodospirillales</taxon>
        <taxon>Rhodospirillaceae</taxon>
        <taxon>Marinibaculum</taxon>
    </lineage>
</organism>
<comment type="caution">
    <text evidence="3">The sequence shown here is derived from an EMBL/GenBank/DDBJ whole genome shotgun (WGS) entry which is preliminary data.</text>
</comment>
<dbReference type="InterPro" id="IPR003692">
    <property type="entry name" value="Hydantoinase_B"/>
</dbReference>
<feature type="region of interest" description="Disordered" evidence="1">
    <location>
        <begin position="522"/>
        <end position="554"/>
    </location>
</feature>
<accession>A0ABV7L556</accession>
<dbReference type="Pfam" id="PF02538">
    <property type="entry name" value="Hydantoinase_B"/>
    <property type="match status" value="1"/>
</dbReference>
<evidence type="ECO:0000256" key="1">
    <source>
        <dbReference type="SAM" id="MobiDB-lite"/>
    </source>
</evidence>
<name>A0ABV7L556_9PROT</name>
<keyword evidence="4" id="KW-1185">Reference proteome</keyword>
<dbReference type="InterPro" id="IPR045079">
    <property type="entry name" value="Oxoprolinase-like"/>
</dbReference>
<evidence type="ECO:0000259" key="2">
    <source>
        <dbReference type="Pfam" id="PF02538"/>
    </source>
</evidence>